<dbReference type="RefSeq" id="WP_005286182.1">
    <property type="nucleotide sequence ID" value="NZ_CM000961.1"/>
</dbReference>
<comment type="caution">
    <text evidence="4">The sequence shown here is derived from an EMBL/GenBank/DDBJ whole genome shotgun (WGS) entry which is preliminary data.</text>
</comment>
<dbReference type="InterPro" id="IPR054054">
    <property type="entry name" value="Ng_1-3-like"/>
</dbReference>
<sequence length="284" mass="31066">MSTTFHPEVADKKEIKPPNKLARLLAVAAFIWGILSIVVGFFGAASLLEGLALVLSGLAFLLPSAWWFYCVSEDRKAAARFQDTVTTNEELSKFLTEEDRLVLEGMSYVKVPERKRRHWPLTTSLSVVLFVLAVIIMPLPEGAEANTETPSTTPETPTTTQPTSTADTAADESRSSAASASSSAAEESRRSEEERIERERRENEERDRQKPVETAPQQQQNDQPIQLIPPPAPEPAPAPPQSAYYENCTAVWNATGGPIYAGQPGYAGHLDRDGDGVGCENDPR</sequence>
<feature type="transmembrane region" description="Helical" evidence="2">
    <location>
        <begin position="21"/>
        <end position="45"/>
    </location>
</feature>
<dbReference type="Pfam" id="PF05901">
    <property type="entry name" value="Excalibur"/>
    <property type="match status" value="1"/>
</dbReference>
<keyword evidence="2" id="KW-0472">Membrane</keyword>
<feature type="transmembrane region" description="Helical" evidence="2">
    <location>
        <begin position="51"/>
        <end position="71"/>
    </location>
</feature>
<dbReference type="OrthoDB" id="4337778at2"/>
<dbReference type="Proteomes" id="UP000004208">
    <property type="component" value="Unassembled WGS sequence"/>
</dbReference>
<feature type="compositionally biased region" description="Low complexity" evidence="1">
    <location>
        <begin position="175"/>
        <end position="185"/>
    </location>
</feature>
<keyword evidence="2" id="KW-1133">Transmembrane helix</keyword>
<dbReference type="eggNOG" id="COG3064">
    <property type="taxonomic scope" value="Bacteria"/>
</dbReference>
<dbReference type="Pfam" id="PF21827">
    <property type="entry name" value="New_glue"/>
    <property type="match status" value="1"/>
</dbReference>
<feature type="compositionally biased region" description="Low complexity" evidence="1">
    <location>
        <begin position="216"/>
        <end position="226"/>
    </location>
</feature>
<feature type="domain" description="Excalibur calcium-binding" evidence="3">
    <location>
        <begin position="244"/>
        <end position="280"/>
    </location>
</feature>
<feature type="region of interest" description="Disordered" evidence="1">
    <location>
        <begin position="143"/>
        <end position="243"/>
    </location>
</feature>
<evidence type="ECO:0000256" key="2">
    <source>
        <dbReference type="SAM" id="Phobius"/>
    </source>
</evidence>
<keyword evidence="5" id="KW-1185">Reference proteome</keyword>
<keyword evidence="2" id="KW-0812">Transmembrane</keyword>
<dbReference type="AlphaFoldDB" id="D7WAD3"/>
<organism evidence="4 5">
    <name type="scientific">Corynebacterium genitalium ATCC 33030</name>
    <dbReference type="NCBI Taxonomy" id="585529"/>
    <lineage>
        <taxon>Bacteria</taxon>
        <taxon>Bacillati</taxon>
        <taxon>Actinomycetota</taxon>
        <taxon>Actinomycetes</taxon>
        <taxon>Mycobacteriales</taxon>
        <taxon>Corynebacteriaceae</taxon>
        <taxon>Corynebacterium</taxon>
    </lineage>
</organism>
<feature type="compositionally biased region" description="Low complexity" evidence="1">
    <location>
        <begin position="147"/>
        <end position="168"/>
    </location>
</feature>
<dbReference type="EMBL" id="ACLJ02000001">
    <property type="protein sequence ID" value="EFK54814.1"/>
    <property type="molecule type" value="Genomic_DNA"/>
</dbReference>
<reference evidence="4" key="1">
    <citation type="submission" date="2010-06" db="EMBL/GenBank/DDBJ databases">
        <authorList>
            <person name="Muzny D."/>
            <person name="Qin X."/>
            <person name="Buhay C."/>
            <person name="Dugan-Rocha S."/>
            <person name="Ding Y."/>
            <person name="Chen G."/>
            <person name="Hawes A."/>
            <person name="Holder M."/>
            <person name="Jhangiani S."/>
            <person name="Johnson A."/>
            <person name="Khan Z."/>
            <person name="Li Z."/>
            <person name="Liu W."/>
            <person name="Liu X."/>
            <person name="Perez L."/>
            <person name="Shen H."/>
            <person name="Wang Q."/>
            <person name="Watt J."/>
            <person name="Xi L."/>
            <person name="Xin Y."/>
            <person name="Zhou J."/>
            <person name="Deng J."/>
            <person name="Jiang H."/>
            <person name="Liu Y."/>
            <person name="Qu J."/>
            <person name="Song X.-Z."/>
            <person name="Zhang L."/>
            <person name="Villasana D."/>
            <person name="Johnson A."/>
            <person name="Liu J."/>
            <person name="Liyanage D."/>
            <person name="Lorensuhewa L."/>
            <person name="Robinson T."/>
            <person name="Song A."/>
            <person name="Song B.-B."/>
            <person name="Dinh H."/>
            <person name="Thornton R."/>
            <person name="Coyle M."/>
            <person name="Francisco L."/>
            <person name="Jackson L."/>
            <person name="Javaid M."/>
            <person name="Korchina V."/>
            <person name="Kovar C."/>
            <person name="Mata R."/>
            <person name="Mathew T."/>
            <person name="Ngo R."/>
            <person name="Nguyen L."/>
            <person name="Nguyen N."/>
            <person name="Okwuonu G."/>
            <person name="Ongeri F."/>
            <person name="Pham C."/>
            <person name="Simmons D."/>
            <person name="Wilczek-Boney K."/>
            <person name="Hale W."/>
            <person name="Jakkamsetti A."/>
            <person name="Pham P."/>
            <person name="Ruth R."/>
            <person name="San Lucas F."/>
            <person name="Warren J."/>
            <person name="Zhang J."/>
            <person name="Zhao Z."/>
            <person name="Zhou C."/>
            <person name="Zhu D."/>
            <person name="Lee S."/>
            <person name="Bess C."/>
            <person name="Blankenburg K."/>
            <person name="Forbes L."/>
            <person name="Fu Q."/>
            <person name="Gubbala S."/>
            <person name="Hirani K."/>
            <person name="Jayaseelan J.C."/>
            <person name="Lara F."/>
            <person name="Munidasa M."/>
            <person name="Palculict T."/>
            <person name="Patil S."/>
            <person name="Pu L.-L."/>
            <person name="Saada N."/>
            <person name="Tang L."/>
            <person name="Weissenberger G."/>
            <person name="Zhu Y."/>
            <person name="Hemphill L."/>
            <person name="Shang Y."/>
            <person name="Youmans B."/>
            <person name="Ayvaz T."/>
            <person name="Ross M."/>
            <person name="Santibanez J."/>
            <person name="Aqrawi P."/>
            <person name="Gross S."/>
            <person name="Joshi V."/>
            <person name="Fowler G."/>
            <person name="Nazareth L."/>
            <person name="Reid J."/>
            <person name="Worley K."/>
            <person name="Petrosino J."/>
            <person name="Highlander S."/>
            <person name="Gibbs R."/>
        </authorList>
    </citation>
    <scope>NUCLEOTIDE SEQUENCE [LARGE SCALE GENOMIC DNA]</scope>
    <source>
        <strain evidence="4">ATCC 33030</strain>
    </source>
</reference>
<gene>
    <name evidence="4" type="ORF">HMPREF0291_10072</name>
</gene>
<dbReference type="SMART" id="SM00894">
    <property type="entry name" value="Excalibur"/>
    <property type="match status" value="1"/>
</dbReference>
<feature type="transmembrane region" description="Helical" evidence="2">
    <location>
        <begin position="119"/>
        <end position="139"/>
    </location>
</feature>
<evidence type="ECO:0000256" key="1">
    <source>
        <dbReference type="SAM" id="MobiDB-lite"/>
    </source>
</evidence>
<dbReference type="InterPro" id="IPR008613">
    <property type="entry name" value="Excalibur_Ca-bd_domain"/>
</dbReference>
<protein>
    <submittedName>
        <fullName evidence="4">Excalibur domain protein</fullName>
    </submittedName>
</protein>
<feature type="compositionally biased region" description="Basic and acidic residues" evidence="1">
    <location>
        <begin position="186"/>
        <end position="211"/>
    </location>
</feature>
<evidence type="ECO:0000313" key="5">
    <source>
        <dbReference type="Proteomes" id="UP000004208"/>
    </source>
</evidence>
<accession>D7WAD3</accession>
<dbReference type="STRING" id="585529.HMPREF0291_10072"/>
<feature type="compositionally biased region" description="Pro residues" evidence="1">
    <location>
        <begin position="227"/>
        <end position="240"/>
    </location>
</feature>
<evidence type="ECO:0000259" key="3">
    <source>
        <dbReference type="SMART" id="SM00894"/>
    </source>
</evidence>
<dbReference type="HOGENOM" id="CLU_1193205_0_0_11"/>
<name>D7WAD3_9CORY</name>
<evidence type="ECO:0000313" key="4">
    <source>
        <dbReference type="EMBL" id="EFK54814.1"/>
    </source>
</evidence>
<proteinExistence type="predicted"/>